<dbReference type="InterPro" id="IPR052343">
    <property type="entry name" value="Retrotransposon-Effector_Assoc"/>
</dbReference>
<dbReference type="EMBL" id="QGNW01000170">
    <property type="protein sequence ID" value="RVW88789.1"/>
    <property type="molecule type" value="Genomic_DNA"/>
</dbReference>
<dbReference type="Proteomes" id="UP000288805">
    <property type="component" value="Unassembled WGS sequence"/>
</dbReference>
<feature type="domain" description="Reverse transcriptase" evidence="1">
    <location>
        <begin position="131"/>
        <end position="268"/>
    </location>
</feature>
<dbReference type="InterPro" id="IPR012961">
    <property type="entry name" value="Ski2/MTR4_C"/>
</dbReference>
<organism evidence="3 4">
    <name type="scientific">Vitis vinifera</name>
    <name type="common">Grape</name>
    <dbReference type="NCBI Taxonomy" id="29760"/>
    <lineage>
        <taxon>Eukaryota</taxon>
        <taxon>Viridiplantae</taxon>
        <taxon>Streptophyta</taxon>
        <taxon>Embryophyta</taxon>
        <taxon>Tracheophyta</taxon>
        <taxon>Spermatophyta</taxon>
        <taxon>Magnoliopsida</taxon>
        <taxon>eudicotyledons</taxon>
        <taxon>Gunneridae</taxon>
        <taxon>Pentapetalae</taxon>
        <taxon>rosids</taxon>
        <taxon>Vitales</taxon>
        <taxon>Vitaceae</taxon>
        <taxon>Viteae</taxon>
        <taxon>Vitis</taxon>
    </lineage>
</organism>
<name>A0A438HWG4_VITVI</name>
<dbReference type="PANTHER" id="PTHR46890">
    <property type="entry name" value="NON-LTR RETROLELEMENT REVERSE TRANSCRIPTASE-LIKE PROTEIN-RELATED"/>
    <property type="match status" value="1"/>
</dbReference>
<comment type="caution">
    <text evidence="3">The sequence shown here is derived from an EMBL/GenBank/DDBJ whole genome shotgun (WGS) entry which is preliminary data.</text>
</comment>
<accession>A0A438HWG4</accession>
<gene>
    <name evidence="3" type="primary">YTX2_786</name>
    <name evidence="3" type="ORF">CK203_034662</name>
</gene>
<reference evidence="3 4" key="1">
    <citation type="journal article" date="2018" name="PLoS Genet.">
        <title>Population sequencing reveals clonal diversity and ancestral inbreeding in the grapevine cultivar Chardonnay.</title>
        <authorList>
            <person name="Roach M.J."/>
            <person name="Johnson D.L."/>
            <person name="Bohlmann J."/>
            <person name="van Vuuren H.J."/>
            <person name="Jones S.J."/>
            <person name="Pretorius I.S."/>
            <person name="Schmidt S.A."/>
            <person name="Borneman A.R."/>
        </authorList>
    </citation>
    <scope>NUCLEOTIDE SEQUENCE [LARGE SCALE GENOMIC DNA]</scope>
    <source>
        <strain evidence="4">cv. Chardonnay</strain>
        <tissue evidence="3">Leaf</tissue>
    </source>
</reference>
<sequence length="622" mass="69799">MEEILWRQKSRETWLKEGDKNTRFFHKMANSNSRRNCLKKIKVNGNWLSEDQEIQRGVVRAYQDLLSDPGGWHPSMSSMEFDRIGSEEAARLEEMISMEEVYLALSELNGDKAPGPDGFLVAFWQFFLKKGRVDDLRDYRPISLVGGLYKLLAKVLAIRLKKVVSKVVSPTQNAFVEGRQIFDAALIANEAIDSLLKGDEAGVLCKLDLEKAYDHIKLGFPVDSDAKNGFWGEMGWLDQSTQGLRQGEPISPYLFVLGMEALSCLINRAVRGGFLTGCRLRAISGLSINLNKSEILLVGRVENAEVLASELGCKVGSLPSTYLGLPLGAPHKSVVVWDGVEERMRKRLALWKRQFISKGEWGGGESLSFGALWLACRSILCPCCVCQELVVWGVEKFSILNMALLCKWSWCFAAERESFWKLIISRKYGEEGGGWISREVRESYGVGFWKEIRKEGVLMFKNVSFTIGDNAWVADCWDSMGDAGGWYPCFSRPFNDWEMEAVNGIFSVKSLYNTLDSSGSVLFAWRIIWSPCVPTKGATFAEVIQMTDIFEGSIIRSARRLDEFLNQCTNPIFWIFDFLGLVQLRAAANAVGEANLENKAYALQGKKFPSAVESAELPSEIP</sequence>
<dbReference type="PANTHER" id="PTHR46890:SF50">
    <property type="entry name" value="RNA-DIRECTED DNA POLYMERASE, EUKARYOTA, REVERSE TRANSCRIPTASE ZINC-BINDING DOMAIN PROTEIN-RELATED"/>
    <property type="match status" value="1"/>
</dbReference>
<dbReference type="Pfam" id="PF00078">
    <property type="entry name" value="RVT_1"/>
    <property type="match status" value="1"/>
</dbReference>
<feature type="domain" description="ATP-dependent RNA helicase Ski2/MTR4 C-terminal" evidence="2">
    <location>
        <begin position="536"/>
        <end position="569"/>
    </location>
</feature>
<dbReference type="Gene3D" id="1.10.3380.30">
    <property type="match status" value="1"/>
</dbReference>
<evidence type="ECO:0000259" key="2">
    <source>
        <dbReference type="Pfam" id="PF08148"/>
    </source>
</evidence>
<evidence type="ECO:0000313" key="4">
    <source>
        <dbReference type="Proteomes" id="UP000288805"/>
    </source>
</evidence>
<proteinExistence type="predicted"/>
<protein>
    <submittedName>
        <fullName evidence="3">Transposon TX1 uncharacterized 149 kDa protein</fullName>
    </submittedName>
</protein>
<dbReference type="AlphaFoldDB" id="A0A438HWG4"/>
<dbReference type="InterPro" id="IPR000477">
    <property type="entry name" value="RT_dom"/>
</dbReference>
<dbReference type="Pfam" id="PF08148">
    <property type="entry name" value="DSHCT"/>
    <property type="match status" value="1"/>
</dbReference>
<dbReference type="SUPFAM" id="SSF56672">
    <property type="entry name" value="DNA/RNA polymerases"/>
    <property type="match status" value="1"/>
</dbReference>
<dbReference type="InterPro" id="IPR043502">
    <property type="entry name" value="DNA/RNA_pol_sf"/>
</dbReference>
<evidence type="ECO:0000259" key="1">
    <source>
        <dbReference type="Pfam" id="PF00078"/>
    </source>
</evidence>
<dbReference type="CDD" id="cd01650">
    <property type="entry name" value="RT_nLTR_like"/>
    <property type="match status" value="1"/>
</dbReference>
<evidence type="ECO:0000313" key="3">
    <source>
        <dbReference type="EMBL" id="RVW88789.1"/>
    </source>
</evidence>